<comment type="caution">
    <text evidence="17">The sequence shown here is derived from an EMBL/GenBank/DDBJ whole genome shotgun (WGS) entry which is preliminary data.</text>
</comment>
<dbReference type="InterPro" id="IPR017972">
    <property type="entry name" value="Cyt_P450_CS"/>
</dbReference>
<evidence type="ECO:0000256" key="10">
    <source>
        <dbReference type="ARBA" id="ARBA00023002"/>
    </source>
</evidence>
<feature type="binding site" description="axial binding residue" evidence="15">
    <location>
        <position position="197"/>
    </location>
    <ligand>
        <name>heme</name>
        <dbReference type="ChEBI" id="CHEBI:30413"/>
    </ligand>
    <ligandPart>
        <name>Fe</name>
        <dbReference type="ChEBI" id="CHEBI:18248"/>
    </ligandPart>
</feature>
<dbReference type="PANTHER" id="PTHR24302">
    <property type="entry name" value="CYTOCHROME P450 FAMILY 3"/>
    <property type="match status" value="1"/>
</dbReference>
<dbReference type="GO" id="GO:0070989">
    <property type="term" value="P:oxidative demethylation"/>
    <property type="evidence" value="ECO:0007669"/>
    <property type="project" value="TreeGrafter"/>
</dbReference>
<comment type="catalytic activity">
    <reaction evidence="14">
        <text>an organic molecule + reduced [NADPH--hemoprotein reductase] + O2 = an alcohol + oxidized [NADPH--hemoprotein reductase] + H2O + H(+)</text>
        <dbReference type="Rhea" id="RHEA:17149"/>
        <dbReference type="Rhea" id="RHEA-COMP:11964"/>
        <dbReference type="Rhea" id="RHEA-COMP:11965"/>
        <dbReference type="ChEBI" id="CHEBI:15377"/>
        <dbReference type="ChEBI" id="CHEBI:15378"/>
        <dbReference type="ChEBI" id="CHEBI:15379"/>
        <dbReference type="ChEBI" id="CHEBI:30879"/>
        <dbReference type="ChEBI" id="CHEBI:57618"/>
        <dbReference type="ChEBI" id="CHEBI:58210"/>
        <dbReference type="ChEBI" id="CHEBI:142491"/>
        <dbReference type="EC" id="1.14.14.1"/>
    </reaction>
</comment>
<accession>A0AAW0HAT2</accession>
<keyword evidence="6 15" id="KW-0349">Heme</keyword>
<reference evidence="17 18" key="1">
    <citation type="journal article" date="2023" name="bioRxiv">
        <title>Conserved and derived expression patterns and positive selection on dental genes reveal complex evolutionary context of ever-growing rodent molars.</title>
        <authorList>
            <person name="Calamari Z.T."/>
            <person name="Song A."/>
            <person name="Cohen E."/>
            <person name="Akter M."/>
            <person name="Roy R.D."/>
            <person name="Hallikas O."/>
            <person name="Christensen M.M."/>
            <person name="Li P."/>
            <person name="Marangoni P."/>
            <person name="Jernvall J."/>
            <person name="Klein O.D."/>
        </authorList>
    </citation>
    <scope>NUCLEOTIDE SEQUENCE [LARGE SCALE GENOMIC DNA]</scope>
    <source>
        <strain evidence="17">V071</strain>
    </source>
</reference>
<proteinExistence type="inferred from homology"/>
<dbReference type="PANTHER" id="PTHR24302:SF38">
    <property type="entry name" value="CYTOCHROME P450 3A5"/>
    <property type="match status" value="1"/>
</dbReference>
<evidence type="ECO:0000256" key="15">
    <source>
        <dbReference type="PIRSR" id="PIRSR602401-1"/>
    </source>
</evidence>
<evidence type="ECO:0000256" key="13">
    <source>
        <dbReference type="ARBA" id="ARBA00023136"/>
    </source>
</evidence>
<comment type="cofactor">
    <cofactor evidence="1 15">
        <name>heme</name>
        <dbReference type="ChEBI" id="CHEBI:30413"/>
    </cofactor>
</comment>
<dbReference type="EC" id="1.14.14.1" evidence="5"/>
<dbReference type="EMBL" id="JBBHLL010000592">
    <property type="protein sequence ID" value="KAK7799768.1"/>
    <property type="molecule type" value="Genomic_DNA"/>
</dbReference>
<dbReference type="AlphaFoldDB" id="A0AAW0HAT2"/>
<sequence length="267" mass="30624">MKFMQNFVNETKKVRLEDKQEARVDFLQLMMNSQNSKDTESHKALSDQEIIAQSITFISAGYETTSSALCFTVYALATHLDVQRKLQHEIDASLPNKAPATYEALQNMEYLDMVVSEALRLYPVANRVSRTSKKDAEINGMLIPKGTVMIIPVFALHRDPKYWPEPEEFRPERFSKENKDSINPYTYLPFGYGPRNCLGMRFALITMKLAIVKILQNFTLLPCEETEVRKNILFWHIPLKLGTKMFLSPENPVILKIISRNGAINEG</sequence>
<protein>
    <recommendedName>
        <fullName evidence="5">unspecific monooxygenase</fullName>
        <ecNumber evidence="5">1.14.14.1</ecNumber>
    </recommendedName>
</protein>
<keyword evidence="12 16" id="KW-0503">Monooxygenase</keyword>
<evidence type="ECO:0000256" key="5">
    <source>
        <dbReference type="ARBA" id="ARBA00012109"/>
    </source>
</evidence>
<keyword evidence="10 16" id="KW-0560">Oxidoreductase</keyword>
<dbReference type="InterPro" id="IPR050705">
    <property type="entry name" value="Cytochrome_P450_3A"/>
</dbReference>
<dbReference type="GO" id="GO:0008202">
    <property type="term" value="P:steroid metabolic process"/>
    <property type="evidence" value="ECO:0007669"/>
    <property type="project" value="TreeGrafter"/>
</dbReference>
<dbReference type="FunFam" id="1.10.630.10:FF:000182">
    <property type="entry name" value="Cytochrome P450 3A4"/>
    <property type="match status" value="1"/>
</dbReference>
<evidence type="ECO:0000256" key="2">
    <source>
        <dbReference type="ARBA" id="ARBA00004174"/>
    </source>
</evidence>
<dbReference type="GO" id="GO:0050649">
    <property type="term" value="F:testosterone 6-beta-hydroxylase activity"/>
    <property type="evidence" value="ECO:0007669"/>
    <property type="project" value="TreeGrafter"/>
</dbReference>
<dbReference type="GO" id="GO:0005789">
    <property type="term" value="C:endoplasmic reticulum membrane"/>
    <property type="evidence" value="ECO:0007669"/>
    <property type="project" value="UniProtKB-SubCell"/>
</dbReference>
<evidence type="ECO:0000313" key="17">
    <source>
        <dbReference type="EMBL" id="KAK7799768.1"/>
    </source>
</evidence>
<dbReference type="PRINTS" id="PR00385">
    <property type="entry name" value="P450"/>
</dbReference>
<dbReference type="Gene3D" id="1.10.630.10">
    <property type="entry name" value="Cytochrome P450"/>
    <property type="match status" value="1"/>
</dbReference>
<evidence type="ECO:0000256" key="11">
    <source>
        <dbReference type="ARBA" id="ARBA00023004"/>
    </source>
</evidence>
<dbReference type="GO" id="GO:0016712">
    <property type="term" value="F:oxidoreductase activity, acting on paired donors, with incorporation or reduction of molecular oxygen, reduced flavin or flavoprotein as one donor, and incorporation of one atom of oxygen"/>
    <property type="evidence" value="ECO:0007669"/>
    <property type="project" value="UniProtKB-EC"/>
</dbReference>
<evidence type="ECO:0000256" key="1">
    <source>
        <dbReference type="ARBA" id="ARBA00001971"/>
    </source>
</evidence>
<evidence type="ECO:0000256" key="8">
    <source>
        <dbReference type="ARBA" id="ARBA00022824"/>
    </source>
</evidence>
<dbReference type="InterPro" id="IPR001128">
    <property type="entry name" value="Cyt_P450"/>
</dbReference>
<dbReference type="Proteomes" id="UP001488838">
    <property type="component" value="Unassembled WGS sequence"/>
</dbReference>
<keyword evidence="8" id="KW-0256">Endoplasmic reticulum</keyword>
<dbReference type="Pfam" id="PF00067">
    <property type="entry name" value="p450"/>
    <property type="match status" value="1"/>
</dbReference>
<dbReference type="PROSITE" id="PS00086">
    <property type="entry name" value="CYTOCHROME_P450"/>
    <property type="match status" value="1"/>
</dbReference>
<keyword evidence="9" id="KW-0492">Microsome</keyword>
<evidence type="ECO:0000256" key="6">
    <source>
        <dbReference type="ARBA" id="ARBA00022617"/>
    </source>
</evidence>
<keyword evidence="13" id="KW-0472">Membrane</keyword>
<comment type="similarity">
    <text evidence="4 16">Belongs to the cytochrome P450 family.</text>
</comment>
<organism evidence="17 18">
    <name type="scientific">Myodes glareolus</name>
    <name type="common">Bank vole</name>
    <name type="synonym">Clethrionomys glareolus</name>
    <dbReference type="NCBI Taxonomy" id="447135"/>
    <lineage>
        <taxon>Eukaryota</taxon>
        <taxon>Metazoa</taxon>
        <taxon>Chordata</taxon>
        <taxon>Craniata</taxon>
        <taxon>Vertebrata</taxon>
        <taxon>Euteleostomi</taxon>
        <taxon>Mammalia</taxon>
        <taxon>Eutheria</taxon>
        <taxon>Euarchontoglires</taxon>
        <taxon>Glires</taxon>
        <taxon>Rodentia</taxon>
        <taxon>Myomorpha</taxon>
        <taxon>Muroidea</taxon>
        <taxon>Cricetidae</taxon>
        <taxon>Arvicolinae</taxon>
        <taxon>Myodes</taxon>
    </lineage>
</organism>
<name>A0AAW0HAT2_MYOGA</name>
<dbReference type="GO" id="GO:0020037">
    <property type="term" value="F:heme binding"/>
    <property type="evidence" value="ECO:0007669"/>
    <property type="project" value="InterPro"/>
</dbReference>
<evidence type="ECO:0000256" key="16">
    <source>
        <dbReference type="RuleBase" id="RU000461"/>
    </source>
</evidence>
<keyword evidence="18" id="KW-1185">Reference proteome</keyword>
<keyword evidence="11 15" id="KW-0408">Iron</keyword>
<dbReference type="SUPFAM" id="SSF48264">
    <property type="entry name" value="Cytochrome P450"/>
    <property type="match status" value="1"/>
</dbReference>
<evidence type="ECO:0000256" key="12">
    <source>
        <dbReference type="ARBA" id="ARBA00023033"/>
    </source>
</evidence>
<dbReference type="GO" id="GO:0005506">
    <property type="term" value="F:iron ion binding"/>
    <property type="evidence" value="ECO:0007669"/>
    <property type="project" value="InterPro"/>
</dbReference>
<dbReference type="InterPro" id="IPR002401">
    <property type="entry name" value="Cyt_P450_E_grp-I"/>
</dbReference>
<gene>
    <name evidence="17" type="ORF">U0070_022634</name>
</gene>
<keyword evidence="7 15" id="KW-0479">Metal-binding</keyword>
<evidence type="ECO:0000256" key="9">
    <source>
        <dbReference type="ARBA" id="ARBA00022848"/>
    </source>
</evidence>
<evidence type="ECO:0000256" key="7">
    <source>
        <dbReference type="ARBA" id="ARBA00022723"/>
    </source>
</evidence>
<evidence type="ECO:0000256" key="4">
    <source>
        <dbReference type="ARBA" id="ARBA00010617"/>
    </source>
</evidence>
<evidence type="ECO:0000256" key="3">
    <source>
        <dbReference type="ARBA" id="ARBA00004406"/>
    </source>
</evidence>
<comment type="subcellular location">
    <subcellularLocation>
        <location evidence="3">Endoplasmic reticulum membrane</location>
        <topology evidence="3">Peripheral membrane protein</topology>
    </subcellularLocation>
    <subcellularLocation>
        <location evidence="2">Microsome membrane</location>
        <topology evidence="2">Peripheral membrane protein</topology>
    </subcellularLocation>
</comment>
<dbReference type="InterPro" id="IPR036396">
    <property type="entry name" value="Cyt_P450_sf"/>
</dbReference>
<evidence type="ECO:0000313" key="18">
    <source>
        <dbReference type="Proteomes" id="UP001488838"/>
    </source>
</evidence>
<evidence type="ECO:0000256" key="14">
    <source>
        <dbReference type="ARBA" id="ARBA00047827"/>
    </source>
</evidence>
<dbReference type="PRINTS" id="PR00463">
    <property type="entry name" value="EP450I"/>
</dbReference>